<dbReference type="GO" id="GO:0006260">
    <property type="term" value="P:DNA replication"/>
    <property type="evidence" value="ECO:0007669"/>
    <property type="project" value="InterPro"/>
</dbReference>
<dbReference type="PROSITE" id="PS50935">
    <property type="entry name" value="SSB"/>
    <property type="match status" value="2"/>
</dbReference>
<dbReference type="CDD" id="cd04496">
    <property type="entry name" value="SSB_OBF"/>
    <property type="match status" value="2"/>
</dbReference>
<dbReference type="AlphaFoldDB" id="A0A0S1SMJ0"/>
<comment type="subunit">
    <text evidence="2">Homotetramer.</text>
</comment>
<dbReference type="KEGG" id="prf:PeribacterA2_1001"/>
<dbReference type="PANTHER" id="PTHR10302:SF0">
    <property type="entry name" value="SINGLE-STRANDED DNA-BINDING PROTEIN, MITOCHONDRIAL"/>
    <property type="match status" value="1"/>
</dbReference>
<feature type="compositionally biased region" description="Low complexity" evidence="4">
    <location>
        <begin position="240"/>
        <end position="258"/>
    </location>
</feature>
<evidence type="ECO:0000256" key="1">
    <source>
        <dbReference type="ARBA" id="ARBA00023125"/>
    </source>
</evidence>
<dbReference type="GO" id="GO:0009295">
    <property type="term" value="C:nucleoid"/>
    <property type="evidence" value="ECO:0007669"/>
    <property type="project" value="TreeGrafter"/>
</dbReference>
<evidence type="ECO:0000313" key="5">
    <source>
        <dbReference type="EMBL" id="ALM13666.1"/>
    </source>
</evidence>
<dbReference type="PANTHER" id="PTHR10302">
    <property type="entry name" value="SINGLE-STRANDED DNA-BINDING PROTEIN"/>
    <property type="match status" value="1"/>
</dbReference>
<dbReference type="Gene3D" id="2.40.50.140">
    <property type="entry name" value="Nucleic acid-binding proteins"/>
    <property type="match status" value="2"/>
</dbReference>
<evidence type="ECO:0000256" key="2">
    <source>
        <dbReference type="HAMAP-Rule" id="MF_00984"/>
    </source>
</evidence>
<dbReference type="Proteomes" id="UP000069135">
    <property type="component" value="Chromosome"/>
</dbReference>
<dbReference type="Pfam" id="PF00436">
    <property type="entry name" value="SSB"/>
    <property type="match status" value="2"/>
</dbReference>
<organism evidence="5 6">
    <name type="scientific">Candidatus Peribacter riflensis</name>
    <dbReference type="NCBI Taxonomy" id="1735162"/>
    <lineage>
        <taxon>Bacteria</taxon>
        <taxon>Candidatus Peregrinibacteriota</taxon>
        <taxon>Candidatus Peribacteria</taxon>
        <taxon>Candidatus Peribacterales</taxon>
        <taxon>Candidatus Peribacteraceae</taxon>
        <taxon>Candidatus Peribacter</taxon>
    </lineage>
</organism>
<comment type="caution">
    <text evidence="2">Lacks conserved residue(s) required for the propagation of feature annotation.</text>
</comment>
<dbReference type="EMBL" id="CP013065">
    <property type="protein sequence ID" value="ALM13666.1"/>
    <property type="molecule type" value="Genomic_DNA"/>
</dbReference>
<evidence type="ECO:0000256" key="4">
    <source>
        <dbReference type="SAM" id="MobiDB-lite"/>
    </source>
</evidence>
<dbReference type="STRING" id="1735162.PeribacterB2_1003"/>
<keyword evidence="1 2" id="KW-0238">DNA-binding</keyword>
<dbReference type="SUPFAM" id="SSF50249">
    <property type="entry name" value="Nucleic acid-binding proteins"/>
    <property type="match status" value="2"/>
</dbReference>
<name>A0A0S1SMJ0_9BACT</name>
<gene>
    <name evidence="5" type="ORF">PeribacterD1_1001</name>
</gene>
<proteinExistence type="inferred from homology"/>
<dbReference type="InterPro" id="IPR012340">
    <property type="entry name" value="NA-bd_OB-fold"/>
</dbReference>
<dbReference type="HAMAP" id="MF_00984">
    <property type="entry name" value="SSB"/>
    <property type="match status" value="2"/>
</dbReference>
<evidence type="ECO:0000256" key="3">
    <source>
        <dbReference type="RuleBase" id="RU000524"/>
    </source>
</evidence>
<dbReference type="InterPro" id="IPR011344">
    <property type="entry name" value="ssDNA-bd"/>
</dbReference>
<evidence type="ECO:0000313" key="6">
    <source>
        <dbReference type="Proteomes" id="UP000069135"/>
    </source>
</evidence>
<accession>A0A0S1SIN7</accession>
<reference evidence="5 6" key="2">
    <citation type="journal article" date="2016" name="PeerJ">
        <title>Analysis of five complete genome sequences for members of the class Peribacteria in the recently recognized Peregrinibacteria bacterial phylum.</title>
        <authorList>
            <person name="Anantharaman K."/>
            <person name="Brown C.T."/>
            <person name="Burstein D."/>
            <person name="Castelle C.J."/>
            <person name="Probst A.J."/>
            <person name="Thomas B.C."/>
            <person name="Williams K.H."/>
            <person name="Banfield J.F."/>
        </authorList>
    </citation>
    <scope>NUCLEOTIDE SEQUENCE [LARGE SCALE GENOMIC DNA]</scope>
    <source>
        <strain evidence="5">RIFOXYD1_FULL_PER-ii_59_16</strain>
    </source>
</reference>
<dbReference type="GO" id="GO:0003697">
    <property type="term" value="F:single-stranded DNA binding"/>
    <property type="evidence" value="ECO:0007669"/>
    <property type="project" value="UniProtKB-UniRule"/>
</dbReference>
<reference evidence="6" key="1">
    <citation type="submission" date="2015-10" db="EMBL/GenBank/DDBJ databases">
        <title>Analysis of five complete genome sequences for members of the class Peribacteria in the recently recognized Peregrinibacteria bacterial phylum.</title>
        <authorList>
            <person name="Anantharaman K."/>
            <person name="Brown C.T."/>
            <person name="Burstein D."/>
            <person name="Castelle C.J."/>
            <person name="Probst A.J."/>
            <person name="Thomas B.C."/>
            <person name="Williams K.H."/>
            <person name="Banfield J.F."/>
        </authorList>
    </citation>
    <scope>NUCLEOTIDE SEQUENCE [LARGE SCALE GENOMIC DNA]</scope>
</reference>
<accession>A0A0S1SW46</accession>
<protein>
    <recommendedName>
        <fullName evidence="2 3">Single-stranded DNA-binding protein</fullName>
        <shortName evidence="2">SSB</shortName>
    </recommendedName>
</protein>
<accession>A0A0S1SQW5</accession>
<feature type="region of interest" description="Disordered" evidence="4">
    <location>
        <begin position="240"/>
        <end position="270"/>
    </location>
</feature>
<accession>A0A0S1SMJ0</accession>
<accession>A0A0S1SMC4</accession>
<sequence length="285" mass="31257">MFSLNRVHLVGYQTQPVEIRQTPGGTSVVDLNVVVPYSFQSERGEALQGRAFHTVTLWGSMADFAGQYVRPGSQIFIGGRLQTDSWEDQTTHEKRSKTKIVALDMILLDPKDGQLPTPEGAKRTLAAVNRADVVGNVTREPEIRTTTGGKQVLTLGVATNDRWKERSTGETKERAEFHNVVVWGELADEVSKLVHKGSRVFVSGRVQTRSWETQQGQKRTTTEIIADQCALLGVRNAAASEAVESSSQRRSAPRSQEAPAAGAPTSADIPEIQYASEVKVEDLPF</sequence>
<dbReference type="NCBIfam" id="TIGR00621">
    <property type="entry name" value="ssb"/>
    <property type="match status" value="2"/>
</dbReference>
<dbReference type="InterPro" id="IPR000424">
    <property type="entry name" value="Primosome_PriB/ssb"/>
</dbReference>